<dbReference type="AlphaFoldDB" id="A0A9N8UWX7"/>
<protein>
    <submittedName>
        <fullName evidence="1">4711_t:CDS:1</fullName>
    </submittedName>
</protein>
<organism evidence="1 2">
    <name type="scientific">Diversispora eburnea</name>
    <dbReference type="NCBI Taxonomy" id="1213867"/>
    <lineage>
        <taxon>Eukaryota</taxon>
        <taxon>Fungi</taxon>
        <taxon>Fungi incertae sedis</taxon>
        <taxon>Mucoromycota</taxon>
        <taxon>Glomeromycotina</taxon>
        <taxon>Glomeromycetes</taxon>
        <taxon>Diversisporales</taxon>
        <taxon>Diversisporaceae</taxon>
        <taxon>Diversispora</taxon>
    </lineage>
</organism>
<keyword evidence="2" id="KW-1185">Reference proteome</keyword>
<evidence type="ECO:0000313" key="2">
    <source>
        <dbReference type="Proteomes" id="UP000789706"/>
    </source>
</evidence>
<proteinExistence type="predicted"/>
<dbReference type="EMBL" id="CAJVPK010000006">
    <property type="protein sequence ID" value="CAG8432882.1"/>
    <property type="molecule type" value="Genomic_DNA"/>
</dbReference>
<dbReference type="Proteomes" id="UP000789706">
    <property type="component" value="Unassembled WGS sequence"/>
</dbReference>
<gene>
    <name evidence="1" type="ORF">DEBURN_LOCUS206</name>
</gene>
<sequence length="82" mass="9517">MAGKKKEKVRVIILFCSNSTGFHKFHSLVIDDDIDKLVSEYNSIDEIEELQEIPQESSQGRSQRYNNTKDSILNYFFKSSIL</sequence>
<comment type="caution">
    <text evidence="1">The sequence shown here is derived from an EMBL/GenBank/DDBJ whole genome shotgun (WGS) entry which is preliminary data.</text>
</comment>
<evidence type="ECO:0000313" key="1">
    <source>
        <dbReference type="EMBL" id="CAG8432882.1"/>
    </source>
</evidence>
<name>A0A9N8UWX7_9GLOM</name>
<accession>A0A9N8UWX7</accession>
<reference evidence="1" key="1">
    <citation type="submission" date="2021-06" db="EMBL/GenBank/DDBJ databases">
        <authorList>
            <person name="Kallberg Y."/>
            <person name="Tangrot J."/>
            <person name="Rosling A."/>
        </authorList>
    </citation>
    <scope>NUCLEOTIDE SEQUENCE</scope>
    <source>
        <strain evidence="1">AZ414A</strain>
    </source>
</reference>